<accession>A0ABQ1N4N6</accession>
<dbReference type="EMBL" id="BMJG01000030">
    <property type="protein sequence ID" value="GGC51068.1"/>
    <property type="molecule type" value="Genomic_DNA"/>
</dbReference>
<evidence type="ECO:0000259" key="1">
    <source>
        <dbReference type="Pfam" id="PF13601"/>
    </source>
</evidence>
<sequence length="84" mass="8961">MLVASASPVRFSKVQTALGITDSHLSKNVGVLLDAGYADQSKHSAQEGARSHSVTMLALTSEGRTAYRGHAAWLEHLTRARAQS</sequence>
<dbReference type="InterPro" id="IPR027395">
    <property type="entry name" value="WH_DNA-bd_dom"/>
</dbReference>
<dbReference type="Pfam" id="PF13601">
    <property type="entry name" value="HTH_34"/>
    <property type="match status" value="1"/>
</dbReference>
<keyword evidence="3" id="KW-1185">Reference proteome</keyword>
<dbReference type="InterPro" id="IPR036388">
    <property type="entry name" value="WH-like_DNA-bd_sf"/>
</dbReference>
<dbReference type="SUPFAM" id="SSF46785">
    <property type="entry name" value="Winged helix' DNA-binding domain"/>
    <property type="match status" value="1"/>
</dbReference>
<comment type="caution">
    <text evidence="2">The sequence shown here is derived from an EMBL/GenBank/DDBJ whole genome shotgun (WGS) entry which is preliminary data.</text>
</comment>
<feature type="domain" description="Winged helix DNA-binding" evidence="1">
    <location>
        <begin position="4"/>
        <end position="77"/>
    </location>
</feature>
<dbReference type="Proteomes" id="UP000632322">
    <property type="component" value="Unassembled WGS sequence"/>
</dbReference>
<gene>
    <name evidence="2" type="ORF">GCM10010974_36430</name>
</gene>
<dbReference type="InterPro" id="IPR036390">
    <property type="entry name" value="WH_DNA-bd_sf"/>
</dbReference>
<dbReference type="Gene3D" id="1.10.10.10">
    <property type="entry name" value="Winged helix-like DNA-binding domain superfamily/Winged helix DNA-binding domain"/>
    <property type="match status" value="1"/>
</dbReference>
<proteinExistence type="predicted"/>
<reference evidence="3" key="1">
    <citation type="journal article" date="2019" name="Int. J. Syst. Evol. Microbiol.">
        <title>The Global Catalogue of Microorganisms (GCM) 10K type strain sequencing project: providing services to taxonomists for standard genome sequencing and annotation.</title>
        <authorList>
            <consortium name="The Broad Institute Genomics Platform"/>
            <consortium name="The Broad Institute Genome Sequencing Center for Infectious Disease"/>
            <person name="Wu L."/>
            <person name="Ma J."/>
        </authorList>
    </citation>
    <scope>NUCLEOTIDE SEQUENCE [LARGE SCALE GENOMIC DNA]</scope>
    <source>
        <strain evidence="3">CGMCC 1.15472</strain>
    </source>
</reference>
<organism evidence="2 3">
    <name type="scientific">Brevibacterium sediminis</name>
    <dbReference type="NCBI Taxonomy" id="1857024"/>
    <lineage>
        <taxon>Bacteria</taxon>
        <taxon>Bacillati</taxon>
        <taxon>Actinomycetota</taxon>
        <taxon>Actinomycetes</taxon>
        <taxon>Micrococcales</taxon>
        <taxon>Brevibacteriaceae</taxon>
        <taxon>Brevibacterium</taxon>
    </lineage>
</organism>
<evidence type="ECO:0000313" key="3">
    <source>
        <dbReference type="Proteomes" id="UP000632322"/>
    </source>
</evidence>
<name>A0ABQ1N4N6_9MICO</name>
<evidence type="ECO:0000313" key="2">
    <source>
        <dbReference type="EMBL" id="GGC51068.1"/>
    </source>
</evidence>
<protein>
    <recommendedName>
        <fullName evidence="1">Winged helix DNA-binding domain-containing protein</fullName>
    </recommendedName>
</protein>